<keyword evidence="3" id="KW-1185">Reference proteome</keyword>
<dbReference type="GeneID" id="66585921"/>
<protein>
    <submittedName>
        <fullName evidence="1">Uncharacterized protein</fullName>
    </submittedName>
</protein>
<dbReference type="AlphaFoldDB" id="A0A3A9Q0S6"/>
<dbReference type="EMBL" id="RYER01000021">
    <property type="protein sequence ID" value="RUO13536.1"/>
    <property type="molecule type" value="Genomic_DNA"/>
</dbReference>
<dbReference type="InterPro" id="IPR021490">
    <property type="entry name" value="DUF3144"/>
</dbReference>
<reference evidence="3 4" key="1">
    <citation type="submission" date="2018-12" db="EMBL/GenBank/DDBJ databases">
        <title>Persistence of Moraxella catarrhalis in Chronic Obstructive Pulmonary Disease and Regulation of the Hag/MID Adhesin.</title>
        <authorList>
            <person name="Murphy T."/>
            <person name="Zhao X."/>
            <person name="Vyas G."/>
            <person name="Aluvathingal J."/>
            <person name="Nadendla S."/>
            <person name="Tallon L."/>
            <person name="Tettelin H."/>
        </authorList>
    </citation>
    <scope>NUCLEOTIDE SEQUENCE [LARGE SCALE GENOMIC DNA]</scope>
    <source>
        <strain evidence="2 3">173P27B1</strain>
        <strain evidence="1 4">46P58B1</strain>
    </source>
</reference>
<dbReference type="EMBL" id="CP034662">
    <property type="protein sequence ID" value="AZQ92731.1"/>
    <property type="molecule type" value="Genomic_DNA"/>
</dbReference>
<name>A0A3A9Q0S6_MORCA</name>
<evidence type="ECO:0000313" key="3">
    <source>
        <dbReference type="Proteomes" id="UP000268436"/>
    </source>
</evidence>
<dbReference type="RefSeq" id="WP_003659388.1">
    <property type="nucleotide sequence ID" value="NZ_CP010901.1"/>
</dbReference>
<sequence>MSDNQEFNESEFQDQMHAFFERADAVITLANSQLSPSSHAGQVAASLNYAAARFAISAATIGFVKGSDLAKEKDDIIKFYTEKYQQMLAENLEQYIENFDQYTQLAKNNPNPSL</sequence>
<evidence type="ECO:0000313" key="4">
    <source>
        <dbReference type="Proteomes" id="UP000280228"/>
    </source>
</evidence>
<proteinExistence type="predicted"/>
<dbReference type="Pfam" id="PF11342">
    <property type="entry name" value="DUF3144"/>
    <property type="match status" value="1"/>
</dbReference>
<evidence type="ECO:0000313" key="2">
    <source>
        <dbReference type="EMBL" id="RUO13536.1"/>
    </source>
</evidence>
<accession>A0A3A9Q0S6</accession>
<dbReference type="Gene3D" id="1.10.287.3020">
    <property type="match status" value="1"/>
</dbReference>
<organism evidence="1 4">
    <name type="scientific">Moraxella catarrhalis</name>
    <name type="common">Branhamella catarrhalis</name>
    <dbReference type="NCBI Taxonomy" id="480"/>
    <lineage>
        <taxon>Bacteria</taxon>
        <taxon>Pseudomonadati</taxon>
        <taxon>Pseudomonadota</taxon>
        <taxon>Gammaproteobacteria</taxon>
        <taxon>Moraxellales</taxon>
        <taxon>Moraxellaceae</taxon>
        <taxon>Moraxella</taxon>
    </lineage>
</organism>
<evidence type="ECO:0000313" key="1">
    <source>
        <dbReference type="EMBL" id="AZQ92731.1"/>
    </source>
</evidence>
<dbReference type="Proteomes" id="UP000268436">
    <property type="component" value="Unassembled WGS sequence"/>
</dbReference>
<dbReference type="OMA" id="CEQFENY"/>
<dbReference type="Proteomes" id="UP000280228">
    <property type="component" value="Chromosome"/>
</dbReference>
<gene>
    <name evidence="1" type="ORF">EJK53_0690</name>
    <name evidence="2" type="ORF">EJK54_0302</name>
</gene>